<protein>
    <submittedName>
        <fullName evidence="1">Uncharacterized protein</fullName>
    </submittedName>
</protein>
<proteinExistence type="predicted"/>
<name>A0A8H7AAH9_9EURO</name>
<dbReference type="AlphaFoldDB" id="A0A8H7AAH9"/>
<organism evidence="1 2">
    <name type="scientific">Endocarpon pusillum</name>
    <dbReference type="NCBI Taxonomy" id="364733"/>
    <lineage>
        <taxon>Eukaryota</taxon>
        <taxon>Fungi</taxon>
        <taxon>Dikarya</taxon>
        <taxon>Ascomycota</taxon>
        <taxon>Pezizomycotina</taxon>
        <taxon>Eurotiomycetes</taxon>
        <taxon>Chaetothyriomycetidae</taxon>
        <taxon>Verrucariales</taxon>
        <taxon>Verrucariaceae</taxon>
        <taxon>Endocarpon</taxon>
    </lineage>
</organism>
<comment type="caution">
    <text evidence="1">The sequence shown here is derived from an EMBL/GenBank/DDBJ whole genome shotgun (WGS) entry which is preliminary data.</text>
</comment>
<dbReference type="Proteomes" id="UP000606974">
    <property type="component" value="Unassembled WGS sequence"/>
</dbReference>
<sequence length="92" mass="10133">MPPALPRLIPALRSSCESPNVSLYAVRLSPQAIQVAYLENSLIHTGLCLALAKDSPPWMTEEARDSLSTAIDLLKMMPTRQTVTEEKLTLAR</sequence>
<reference evidence="1" key="1">
    <citation type="submission" date="2020-02" db="EMBL/GenBank/DDBJ databases">
        <authorList>
            <person name="Palmer J.M."/>
        </authorList>
    </citation>
    <scope>NUCLEOTIDE SEQUENCE</scope>
    <source>
        <strain evidence="1">EPUS1.4</strain>
        <tissue evidence="1">Thallus</tissue>
    </source>
</reference>
<keyword evidence="2" id="KW-1185">Reference proteome</keyword>
<evidence type="ECO:0000313" key="2">
    <source>
        <dbReference type="Proteomes" id="UP000606974"/>
    </source>
</evidence>
<dbReference type="EMBL" id="JAACFV010000115">
    <property type="protein sequence ID" value="KAF7505208.1"/>
    <property type="molecule type" value="Genomic_DNA"/>
</dbReference>
<accession>A0A8H7AAH9</accession>
<gene>
    <name evidence="1" type="ORF">GJ744_001137</name>
</gene>
<evidence type="ECO:0000313" key="1">
    <source>
        <dbReference type="EMBL" id="KAF7505208.1"/>
    </source>
</evidence>